<evidence type="ECO:0000313" key="3">
    <source>
        <dbReference type="Proteomes" id="UP000070572"/>
    </source>
</evidence>
<dbReference type="PROSITE" id="PS50164">
    <property type="entry name" value="GIY_YIG"/>
    <property type="match status" value="1"/>
</dbReference>
<name>A0AB34X1J4_9ACTO</name>
<dbReference type="CDD" id="cd00719">
    <property type="entry name" value="GIY-YIG_SF"/>
    <property type="match status" value="1"/>
</dbReference>
<dbReference type="InterPro" id="IPR000305">
    <property type="entry name" value="GIY-YIG_endonuc"/>
</dbReference>
<comment type="caution">
    <text evidence="2">The sequence shown here is derived from an EMBL/GenBank/DDBJ whole genome shotgun (WGS) entry which is preliminary data.</text>
</comment>
<dbReference type="EMBL" id="LSDN01000005">
    <property type="protein sequence ID" value="KXB81769.1"/>
    <property type="molecule type" value="Genomic_DNA"/>
</dbReference>
<proteinExistence type="predicted"/>
<sequence length="327" mass="37754">MNLKYLRFNVSQLKSISALIPERRRGIYVLQFFNGEFYVGQAQNVVTRFAQHRHGHTNHHEAWDDIEKLWFMPVPQDLDLTRIENSEIRRFRESGKPLRNRALNLGHNQPSTLDKAIPVEEQHSWVLGDGPYDLCGIKEKLPSLGNESSKFLKQVPDEFRDLILADLVFALTNLVPEAIKLEGRYWTISDYPSTAGGRWATLITGTLELLFFPRREASGLSCLNTPVGTFSHSRLLSLLTPWKRNTRGFFVDRINYDSTSADQVVFNSGDLKRICQKYPKILQGARTFALQAMRQSSSGRFVRWHSQALTRDIYQFALENNRHMNRD</sequence>
<evidence type="ECO:0000313" key="2">
    <source>
        <dbReference type="EMBL" id="KXB81769.1"/>
    </source>
</evidence>
<evidence type="ECO:0000259" key="1">
    <source>
        <dbReference type="PROSITE" id="PS50164"/>
    </source>
</evidence>
<gene>
    <name evidence="2" type="ORF">HMPREF1862_00194</name>
</gene>
<feature type="domain" description="GIY-YIG" evidence="1">
    <location>
        <begin position="23"/>
        <end position="101"/>
    </location>
</feature>
<reference evidence="2 3" key="1">
    <citation type="submission" date="2016-01" db="EMBL/GenBank/DDBJ databases">
        <authorList>
            <person name="Mitreva M."/>
            <person name="Pepin K.H."/>
            <person name="Mihindukulasuriya K.A."/>
            <person name="Fulton R."/>
            <person name="Fronick C."/>
            <person name="O'Laughlin M."/>
            <person name="Miner T."/>
            <person name="Herter B."/>
            <person name="Rosa B.A."/>
            <person name="Cordes M."/>
            <person name="Tomlinson C."/>
            <person name="Wollam A."/>
            <person name="Palsikar V.B."/>
            <person name="Mardis E.R."/>
            <person name="Wilson R.K."/>
        </authorList>
    </citation>
    <scope>NUCLEOTIDE SEQUENCE [LARGE SCALE GENOMIC DNA]</scope>
    <source>
        <strain evidence="2 3">DNF00696</strain>
    </source>
</reference>
<accession>A0AB34X1J4</accession>
<dbReference type="AlphaFoldDB" id="A0AB34X1J4"/>
<organism evidence="2 3">
    <name type="scientific">Varibaculum cambriense</name>
    <dbReference type="NCBI Taxonomy" id="184870"/>
    <lineage>
        <taxon>Bacteria</taxon>
        <taxon>Bacillati</taxon>
        <taxon>Actinomycetota</taxon>
        <taxon>Actinomycetes</taxon>
        <taxon>Actinomycetales</taxon>
        <taxon>Actinomycetaceae</taxon>
        <taxon>Varibaculum</taxon>
    </lineage>
</organism>
<dbReference type="Pfam" id="PF01541">
    <property type="entry name" value="GIY-YIG"/>
    <property type="match status" value="1"/>
</dbReference>
<dbReference type="Proteomes" id="UP000070572">
    <property type="component" value="Unassembled WGS sequence"/>
</dbReference>
<dbReference type="SUPFAM" id="SSF82771">
    <property type="entry name" value="GIY-YIG endonuclease"/>
    <property type="match status" value="1"/>
</dbReference>
<dbReference type="InterPro" id="IPR035901">
    <property type="entry name" value="GIY-YIG_endonuc_sf"/>
</dbReference>
<dbReference type="RefSeq" id="WP_060920008.1">
    <property type="nucleotide sequence ID" value="NZ_JAHAIW010000008.1"/>
</dbReference>
<protein>
    <recommendedName>
        <fullName evidence="1">GIY-YIG domain-containing protein</fullName>
    </recommendedName>
</protein>